<evidence type="ECO:0000313" key="2">
    <source>
        <dbReference type="EMBL" id="TDY00502.1"/>
    </source>
</evidence>
<dbReference type="PANTHER" id="PTHR12320:SF1">
    <property type="entry name" value="PROTEIN PHOSPHATASE PTC7 HOMOLOG"/>
    <property type="match status" value="1"/>
</dbReference>
<dbReference type="InterPro" id="IPR039123">
    <property type="entry name" value="PPTC7"/>
</dbReference>
<organism evidence="2 3">
    <name type="scientific">Thiohalophilus thiocyanatoxydans</name>
    <dbReference type="NCBI Taxonomy" id="381308"/>
    <lineage>
        <taxon>Bacteria</taxon>
        <taxon>Pseudomonadati</taxon>
        <taxon>Pseudomonadota</taxon>
        <taxon>Gammaproteobacteria</taxon>
        <taxon>Thiohalomonadales</taxon>
        <taxon>Thiohalophilaceae</taxon>
        <taxon>Thiohalophilus</taxon>
    </lineage>
</organism>
<dbReference type="PANTHER" id="PTHR12320">
    <property type="entry name" value="PROTEIN PHOSPHATASE 2C"/>
    <property type="match status" value="1"/>
</dbReference>
<dbReference type="InterPro" id="IPR036457">
    <property type="entry name" value="PPM-type-like_dom_sf"/>
</dbReference>
<name>A0A4R8IIK9_9GAMM</name>
<feature type="domain" description="PPM-type phosphatase" evidence="1">
    <location>
        <begin position="2"/>
        <end position="239"/>
    </location>
</feature>
<dbReference type="Pfam" id="PF13672">
    <property type="entry name" value="PP2C_2"/>
    <property type="match status" value="1"/>
</dbReference>
<sequence>MVCYTHRSPDKETVNEDSLALVDIAPDTSVLMVADGLGGQPGGATASEIAIQALAHSLERTDRTPREAILEGFDRANHQIRDNGAGSATTLAVVEIQANRLRPYHVGDSMIIVTGQRGKQKLFTVSHSPVGYAVEAGLLNEEEAIHHEERHLISNVVGAEDMNISLGSLITLAPRDTLLLASDGLFDNLYYEEIVALIRKGPLRSAARRLVELAHHRMACRDNAQPCHPDDLSFILYRPTPRQ</sequence>
<evidence type="ECO:0000259" key="1">
    <source>
        <dbReference type="PROSITE" id="PS51746"/>
    </source>
</evidence>
<keyword evidence="3" id="KW-1185">Reference proteome</keyword>
<dbReference type="SMART" id="SM00331">
    <property type="entry name" value="PP2C_SIG"/>
    <property type="match status" value="1"/>
</dbReference>
<dbReference type="InterPro" id="IPR001932">
    <property type="entry name" value="PPM-type_phosphatase-like_dom"/>
</dbReference>
<reference evidence="2 3" key="1">
    <citation type="submission" date="2019-03" db="EMBL/GenBank/DDBJ databases">
        <title>Genomic Encyclopedia of Type Strains, Phase IV (KMG-IV): sequencing the most valuable type-strain genomes for metagenomic binning, comparative biology and taxonomic classification.</title>
        <authorList>
            <person name="Goeker M."/>
        </authorList>
    </citation>
    <scope>NUCLEOTIDE SEQUENCE [LARGE SCALE GENOMIC DNA]</scope>
    <source>
        <strain evidence="2 3">DSM 16326</strain>
    </source>
</reference>
<dbReference type="SMART" id="SM00332">
    <property type="entry name" value="PP2Cc"/>
    <property type="match status" value="1"/>
</dbReference>
<evidence type="ECO:0000313" key="3">
    <source>
        <dbReference type="Proteomes" id="UP000294914"/>
    </source>
</evidence>
<dbReference type="SUPFAM" id="SSF81606">
    <property type="entry name" value="PP2C-like"/>
    <property type="match status" value="1"/>
</dbReference>
<dbReference type="CDD" id="cd00143">
    <property type="entry name" value="PP2Cc"/>
    <property type="match status" value="1"/>
</dbReference>
<dbReference type="EMBL" id="SOQX01000005">
    <property type="protein sequence ID" value="TDY00502.1"/>
    <property type="molecule type" value="Genomic_DNA"/>
</dbReference>
<gene>
    <name evidence="2" type="ORF">EDC23_2003</name>
</gene>
<dbReference type="PROSITE" id="PS51746">
    <property type="entry name" value="PPM_2"/>
    <property type="match status" value="1"/>
</dbReference>
<dbReference type="Proteomes" id="UP000294914">
    <property type="component" value="Unassembled WGS sequence"/>
</dbReference>
<dbReference type="Gene3D" id="3.60.40.10">
    <property type="entry name" value="PPM-type phosphatase domain"/>
    <property type="match status" value="1"/>
</dbReference>
<dbReference type="GO" id="GO:0004722">
    <property type="term" value="F:protein serine/threonine phosphatase activity"/>
    <property type="evidence" value="ECO:0007669"/>
    <property type="project" value="TreeGrafter"/>
</dbReference>
<dbReference type="AlphaFoldDB" id="A0A4R8IIK9"/>
<protein>
    <submittedName>
        <fullName evidence="2">Serine/threonine protein phosphatase PrpC</fullName>
    </submittedName>
</protein>
<accession>A0A4R8IIK9</accession>
<proteinExistence type="predicted"/>
<comment type="caution">
    <text evidence="2">The sequence shown here is derived from an EMBL/GenBank/DDBJ whole genome shotgun (WGS) entry which is preliminary data.</text>
</comment>